<protein>
    <submittedName>
        <fullName evidence="2">Uncharacterized protein</fullName>
    </submittedName>
</protein>
<evidence type="ECO:0000313" key="2">
    <source>
        <dbReference type="EMBL" id="MED6135193.1"/>
    </source>
</evidence>
<accession>A0ABU6SGY8</accession>
<sequence length="103" mass="11737">MVHNTLANTRASAPHGTQPQPLSEVPLRRWFTNKKEWQSLKNLYSHKSSTEFHGLLYTSVQSLCSMWGEGVSSMRGWLIDFKAQLTSQVMSFVVYGMTFEVVP</sequence>
<reference evidence="2 3" key="1">
    <citation type="journal article" date="2023" name="Plants (Basel)">
        <title>Bridging the Gap: Combining Genomics and Transcriptomics Approaches to Understand Stylosanthes scabra, an Orphan Legume from the Brazilian Caatinga.</title>
        <authorList>
            <person name="Ferreira-Neto J.R.C."/>
            <person name="da Silva M.D."/>
            <person name="Binneck E."/>
            <person name="de Melo N.F."/>
            <person name="da Silva R.H."/>
            <person name="de Melo A.L.T.M."/>
            <person name="Pandolfi V."/>
            <person name="Bustamante F.O."/>
            <person name="Brasileiro-Vidal A.C."/>
            <person name="Benko-Iseppon A.M."/>
        </authorList>
    </citation>
    <scope>NUCLEOTIDE SEQUENCE [LARGE SCALE GENOMIC DNA]</scope>
    <source>
        <tissue evidence="2">Leaves</tissue>
    </source>
</reference>
<evidence type="ECO:0000256" key="1">
    <source>
        <dbReference type="SAM" id="MobiDB-lite"/>
    </source>
</evidence>
<organism evidence="2 3">
    <name type="scientific">Stylosanthes scabra</name>
    <dbReference type="NCBI Taxonomy" id="79078"/>
    <lineage>
        <taxon>Eukaryota</taxon>
        <taxon>Viridiplantae</taxon>
        <taxon>Streptophyta</taxon>
        <taxon>Embryophyta</taxon>
        <taxon>Tracheophyta</taxon>
        <taxon>Spermatophyta</taxon>
        <taxon>Magnoliopsida</taxon>
        <taxon>eudicotyledons</taxon>
        <taxon>Gunneridae</taxon>
        <taxon>Pentapetalae</taxon>
        <taxon>rosids</taxon>
        <taxon>fabids</taxon>
        <taxon>Fabales</taxon>
        <taxon>Fabaceae</taxon>
        <taxon>Papilionoideae</taxon>
        <taxon>50 kb inversion clade</taxon>
        <taxon>dalbergioids sensu lato</taxon>
        <taxon>Dalbergieae</taxon>
        <taxon>Pterocarpus clade</taxon>
        <taxon>Stylosanthes</taxon>
    </lineage>
</organism>
<evidence type="ECO:0000313" key="3">
    <source>
        <dbReference type="Proteomes" id="UP001341840"/>
    </source>
</evidence>
<comment type="caution">
    <text evidence="2">The sequence shown here is derived from an EMBL/GenBank/DDBJ whole genome shotgun (WGS) entry which is preliminary data.</text>
</comment>
<feature type="compositionally biased region" description="Polar residues" evidence="1">
    <location>
        <begin position="1"/>
        <end position="21"/>
    </location>
</feature>
<feature type="region of interest" description="Disordered" evidence="1">
    <location>
        <begin position="1"/>
        <end position="23"/>
    </location>
</feature>
<dbReference type="Proteomes" id="UP001341840">
    <property type="component" value="Unassembled WGS sequence"/>
</dbReference>
<name>A0ABU6SGY8_9FABA</name>
<keyword evidence="3" id="KW-1185">Reference proteome</keyword>
<dbReference type="EMBL" id="JASCZI010060674">
    <property type="protein sequence ID" value="MED6135193.1"/>
    <property type="molecule type" value="Genomic_DNA"/>
</dbReference>
<proteinExistence type="predicted"/>
<gene>
    <name evidence="2" type="ORF">PIB30_043981</name>
</gene>